<evidence type="ECO:0000313" key="2">
    <source>
        <dbReference type="EMBL" id="VDO95550.1"/>
    </source>
</evidence>
<evidence type="ECO:0000313" key="4">
    <source>
        <dbReference type="WBParaSite" id="SBAD_0000189201-mRNA-1"/>
    </source>
</evidence>
<keyword evidence="1" id="KW-0812">Transmembrane</keyword>
<dbReference type="Proteomes" id="UP000270296">
    <property type="component" value="Unassembled WGS sequence"/>
</dbReference>
<reference evidence="4" key="1">
    <citation type="submission" date="2016-06" db="UniProtKB">
        <authorList>
            <consortium name="WormBaseParasite"/>
        </authorList>
    </citation>
    <scope>IDENTIFICATION</scope>
</reference>
<keyword evidence="3" id="KW-1185">Reference proteome</keyword>
<sequence>MADNSPRSRWDNFDEWAAHASTGQAASFPPNPVYDQYISSTTTSDASEYITCNGFLCRRELGCCEQGCCSGEALGMVYGLIAFVIVVAVIGAAIAVICYQRSRSKAKKDALYESYARSQLTPYPYYGYDNDRASRIGPLY</sequence>
<evidence type="ECO:0000313" key="3">
    <source>
        <dbReference type="Proteomes" id="UP000270296"/>
    </source>
</evidence>
<feature type="transmembrane region" description="Helical" evidence="1">
    <location>
        <begin position="80"/>
        <end position="99"/>
    </location>
</feature>
<reference evidence="2 3" key="2">
    <citation type="submission" date="2018-11" db="EMBL/GenBank/DDBJ databases">
        <authorList>
            <consortium name="Pathogen Informatics"/>
        </authorList>
    </citation>
    <scope>NUCLEOTIDE SEQUENCE [LARGE SCALE GENOMIC DNA]</scope>
</reference>
<keyword evidence="1" id="KW-1133">Transmembrane helix</keyword>
<keyword evidence="1" id="KW-0472">Membrane</keyword>
<organism evidence="4">
    <name type="scientific">Soboliphyme baturini</name>
    <dbReference type="NCBI Taxonomy" id="241478"/>
    <lineage>
        <taxon>Eukaryota</taxon>
        <taxon>Metazoa</taxon>
        <taxon>Ecdysozoa</taxon>
        <taxon>Nematoda</taxon>
        <taxon>Enoplea</taxon>
        <taxon>Dorylaimia</taxon>
        <taxon>Dioctophymatida</taxon>
        <taxon>Dioctophymatoidea</taxon>
        <taxon>Soboliphymatidae</taxon>
        <taxon>Soboliphyme</taxon>
    </lineage>
</organism>
<dbReference type="WBParaSite" id="SBAD_0000189201-mRNA-1">
    <property type="protein sequence ID" value="SBAD_0000189201-mRNA-1"/>
    <property type="gene ID" value="SBAD_0000189201"/>
</dbReference>
<dbReference type="OrthoDB" id="5919351at2759"/>
<name>A0A183IDW0_9BILA</name>
<gene>
    <name evidence="2" type="ORF">SBAD_LOCUS1804</name>
</gene>
<dbReference type="EMBL" id="UZAM01006959">
    <property type="protein sequence ID" value="VDO95550.1"/>
    <property type="molecule type" value="Genomic_DNA"/>
</dbReference>
<evidence type="ECO:0000256" key="1">
    <source>
        <dbReference type="SAM" id="Phobius"/>
    </source>
</evidence>
<accession>A0A183IDW0</accession>
<dbReference type="AlphaFoldDB" id="A0A183IDW0"/>
<protein>
    <submittedName>
        <fullName evidence="4">CX domain-containing protein</fullName>
    </submittedName>
</protein>
<proteinExistence type="predicted"/>